<dbReference type="PANTHER" id="PTHR42085">
    <property type="entry name" value="F-BOX DOMAIN-CONTAINING PROTEIN"/>
    <property type="match status" value="1"/>
</dbReference>
<gene>
    <name evidence="1" type="ORF">BT63DRAFT_421304</name>
</gene>
<reference evidence="1" key="1">
    <citation type="journal article" date="2020" name="Stud. Mycol.">
        <title>101 Dothideomycetes genomes: a test case for predicting lifestyles and emergence of pathogens.</title>
        <authorList>
            <person name="Haridas S."/>
            <person name="Albert R."/>
            <person name="Binder M."/>
            <person name="Bloem J."/>
            <person name="Labutti K."/>
            <person name="Salamov A."/>
            <person name="Andreopoulos B."/>
            <person name="Baker S."/>
            <person name="Barry K."/>
            <person name="Bills G."/>
            <person name="Bluhm B."/>
            <person name="Cannon C."/>
            <person name="Castanera R."/>
            <person name="Culley D."/>
            <person name="Daum C."/>
            <person name="Ezra D."/>
            <person name="Gonzalez J."/>
            <person name="Henrissat B."/>
            <person name="Kuo A."/>
            <person name="Liang C."/>
            <person name="Lipzen A."/>
            <person name="Lutzoni F."/>
            <person name="Magnuson J."/>
            <person name="Mondo S."/>
            <person name="Nolan M."/>
            <person name="Ohm R."/>
            <person name="Pangilinan J."/>
            <person name="Park H.-J."/>
            <person name="Ramirez L."/>
            <person name="Alfaro M."/>
            <person name="Sun H."/>
            <person name="Tritt A."/>
            <person name="Yoshinaga Y."/>
            <person name="Zwiers L.-H."/>
            <person name="Turgeon B."/>
            <person name="Goodwin S."/>
            <person name="Spatafora J."/>
            <person name="Crous P."/>
            <person name="Grigoriev I."/>
        </authorList>
    </citation>
    <scope>NUCLEOTIDE SEQUENCE</scope>
    <source>
        <strain evidence="1">CBS 115976</strain>
    </source>
</reference>
<keyword evidence="2" id="KW-1185">Reference proteome</keyword>
<evidence type="ECO:0000313" key="2">
    <source>
        <dbReference type="Proteomes" id="UP000799302"/>
    </source>
</evidence>
<dbReference type="PANTHER" id="PTHR42085:SF1">
    <property type="entry name" value="F-BOX DOMAIN-CONTAINING PROTEIN"/>
    <property type="match status" value="1"/>
</dbReference>
<evidence type="ECO:0008006" key="3">
    <source>
        <dbReference type="Google" id="ProtNLM"/>
    </source>
</evidence>
<dbReference type="EMBL" id="MU004231">
    <property type="protein sequence ID" value="KAF2673125.1"/>
    <property type="molecule type" value="Genomic_DNA"/>
</dbReference>
<accession>A0A6A6ULG0</accession>
<dbReference type="AlphaFoldDB" id="A0A6A6ULG0"/>
<dbReference type="Proteomes" id="UP000799302">
    <property type="component" value="Unassembled WGS sequence"/>
</dbReference>
<protein>
    <recommendedName>
        <fullName evidence="3">F-box domain-containing protein</fullName>
    </recommendedName>
</protein>
<organism evidence="1 2">
    <name type="scientific">Microthyrium microscopicum</name>
    <dbReference type="NCBI Taxonomy" id="703497"/>
    <lineage>
        <taxon>Eukaryota</taxon>
        <taxon>Fungi</taxon>
        <taxon>Dikarya</taxon>
        <taxon>Ascomycota</taxon>
        <taxon>Pezizomycotina</taxon>
        <taxon>Dothideomycetes</taxon>
        <taxon>Dothideomycetes incertae sedis</taxon>
        <taxon>Microthyriales</taxon>
        <taxon>Microthyriaceae</taxon>
        <taxon>Microthyrium</taxon>
    </lineage>
</organism>
<dbReference type="OrthoDB" id="62952at2759"/>
<proteinExistence type="predicted"/>
<sequence>MATSIMTMGYTPIILTLICLALVPAIALLRQRNSKPNSTFPLMKLPAEVRLLIFERLLENEDRAFESLPPSPKPKPITRLRALKKLLTPKGPPLSYTSLNAVSRQIREEFLHVYWQHGTLTFKLDASTFSTTPFLPLAPTVSRAIKSVHLRIFATPSLVGAEGSFDPRNVSGDWALRDRVVAQLSGMRRLSDVSLTIRASGNQLWNPLWLWYHTSQRFKDSGLRTLGHMSFEMEDFTIREPNHMAREKGGRWEWRCREGHVVGDAEVEQGIKPFCFSLYEDCMVCGRADGMGDI</sequence>
<dbReference type="InterPro" id="IPR038883">
    <property type="entry name" value="AN11006-like"/>
</dbReference>
<name>A0A6A6ULG0_9PEZI</name>
<evidence type="ECO:0000313" key="1">
    <source>
        <dbReference type="EMBL" id="KAF2673125.1"/>
    </source>
</evidence>